<protein>
    <submittedName>
        <fullName evidence="1">Uncharacterized protein</fullName>
    </submittedName>
</protein>
<proteinExistence type="predicted"/>
<reference evidence="1 2" key="1">
    <citation type="submission" date="2017-05" db="EMBL/GenBank/DDBJ databases">
        <title>Vagococcus spp. assemblies.</title>
        <authorList>
            <person name="Gulvik C.A."/>
        </authorList>
    </citation>
    <scope>NUCLEOTIDE SEQUENCE [LARGE SCALE GENOMIC DNA]</scope>
    <source>
        <strain evidence="1 2">CCUG 51432</strain>
    </source>
</reference>
<accession>A0A430AX78</accession>
<dbReference type="AlphaFoldDB" id="A0A430AX78"/>
<keyword evidence="2" id="KW-1185">Reference proteome</keyword>
<gene>
    <name evidence="1" type="ORF">CBF29_05775</name>
</gene>
<evidence type="ECO:0000313" key="2">
    <source>
        <dbReference type="Proteomes" id="UP000287605"/>
    </source>
</evidence>
<comment type="caution">
    <text evidence="1">The sequence shown here is derived from an EMBL/GenBank/DDBJ whole genome shotgun (WGS) entry which is preliminary data.</text>
</comment>
<dbReference type="RefSeq" id="WP_126808363.1">
    <property type="nucleotide sequence ID" value="NZ_NGKA01000007.1"/>
</dbReference>
<dbReference type="Proteomes" id="UP000287605">
    <property type="component" value="Unassembled WGS sequence"/>
</dbReference>
<evidence type="ECO:0000313" key="1">
    <source>
        <dbReference type="EMBL" id="RSU12636.1"/>
    </source>
</evidence>
<dbReference type="EMBL" id="NGKA01000007">
    <property type="protein sequence ID" value="RSU12636.1"/>
    <property type="molecule type" value="Genomic_DNA"/>
</dbReference>
<organism evidence="1 2">
    <name type="scientific">Vagococcus elongatus</name>
    <dbReference type="NCBI Taxonomy" id="180344"/>
    <lineage>
        <taxon>Bacteria</taxon>
        <taxon>Bacillati</taxon>
        <taxon>Bacillota</taxon>
        <taxon>Bacilli</taxon>
        <taxon>Lactobacillales</taxon>
        <taxon>Enterococcaceae</taxon>
        <taxon>Vagococcus</taxon>
    </lineage>
</organism>
<dbReference type="OrthoDB" id="2192989at2"/>
<name>A0A430AX78_9ENTE</name>
<sequence>MTELIGTLLGVLLGALIAIAGVNINNKMIFKEFDRREQIKEKMKEIDMLMLLNKKINEIMQKRDIEIRDDVDITNYEKVANFDDVKITIDDFIYLQSFCAQNHYYLPNYMVEEFFKKISHRKVVLDPQIIRTEGAYSYQGGRVVLEEFSEQLIRTAEDRKIELKQLTQKYRK</sequence>